<dbReference type="InterPro" id="IPR003959">
    <property type="entry name" value="ATPase_AAA_core"/>
</dbReference>
<keyword evidence="4" id="KW-0482">Metalloprotease</keyword>
<dbReference type="PANTHER" id="PTHR23076">
    <property type="entry name" value="METALLOPROTEASE M41 FTSH"/>
    <property type="match status" value="1"/>
</dbReference>
<evidence type="ECO:0000256" key="6">
    <source>
        <dbReference type="SAM" id="Coils"/>
    </source>
</evidence>
<dbReference type="GO" id="GO:0007005">
    <property type="term" value="P:mitochondrion organization"/>
    <property type="evidence" value="ECO:0007669"/>
    <property type="project" value="TreeGrafter"/>
</dbReference>
<dbReference type="PANTHER" id="PTHR23076:SF97">
    <property type="entry name" value="ATP-DEPENDENT ZINC METALLOPROTEASE YME1L1"/>
    <property type="match status" value="1"/>
</dbReference>
<keyword evidence="2" id="KW-0479">Metal-binding</keyword>
<comment type="similarity">
    <text evidence="5">Belongs to the AAA ATPase family.</text>
</comment>
<dbReference type="GO" id="GO:0016887">
    <property type="term" value="F:ATP hydrolysis activity"/>
    <property type="evidence" value="ECO:0007669"/>
    <property type="project" value="InterPro"/>
</dbReference>
<dbReference type="Gene3D" id="1.10.8.60">
    <property type="match status" value="1"/>
</dbReference>
<evidence type="ECO:0000256" key="1">
    <source>
        <dbReference type="ARBA" id="ARBA00001947"/>
    </source>
</evidence>
<dbReference type="InterPro" id="IPR003593">
    <property type="entry name" value="AAA+_ATPase"/>
</dbReference>
<accession>A0AAU7Q347</accession>
<evidence type="ECO:0000259" key="8">
    <source>
        <dbReference type="SMART" id="SM00382"/>
    </source>
</evidence>
<sequence>MYILFFKIKAAADTISFTPIIIKSVVVTCSVICTAVVLCFAIYSLLMKLPGVTKVEQDEQKVTFDDVIVSDKMKEALRMICNDISQEKKALFEKVGFKPPQGHLLYGPPENGKTLIARAIAGEAKLPFFPISGADIAGRFANQGVHNIQELFRTARKKAPCVIFIDEIDSIGSERSDSKNESNRAINEDHNKTLNQLLIEMDGFNFNKGVIVIAATNHQDVLDEALLRPGRFSKHIYIPLPELGSRKKILDLDIKNVPIASGLTLKEIARKTEGYSGAELSNLVNEAKHNAVKRTQEQKIDEPVVSMGDFTKALEELNNKSKKLKDKKVSNIDDNVISALLQATVECYTRQSFASTNT</sequence>
<dbReference type="GO" id="GO:0004176">
    <property type="term" value="F:ATP-dependent peptidase activity"/>
    <property type="evidence" value="ECO:0007669"/>
    <property type="project" value="TreeGrafter"/>
</dbReference>
<dbReference type="PROSITE" id="PS00674">
    <property type="entry name" value="AAA"/>
    <property type="match status" value="1"/>
</dbReference>
<protein>
    <submittedName>
        <fullName evidence="9">AAA family ATPase</fullName>
    </submittedName>
</protein>
<keyword evidence="4" id="KW-0378">Hydrolase</keyword>
<evidence type="ECO:0000256" key="2">
    <source>
        <dbReference type="ARBA" id="ARBA00022723"/>
    </source>
</evidence>
<dbReference type="EMBL" id="CP157942">
    <property type="protein sequence ID" value="XBS67444.1"/>
    <property type="molecule type" value="Genomic_DNA"/>
</dbReference>
<keyword evidence="5" id="KW-0547">Nucleotide-binding</keyword>
<evidence type="ECO:0000256" key="7">
    <source>
        <dbReference type="SAM" id="Phobius"/>
    </source>
</evidence>
<dbReference type="InterPro" id="IPR003960">
    <property type="entry name" value="ATPase_AAA_CS"/>
</dbReference>
<feature type="coiled-coil region" evidence="6">
    <location>
        <begin position="307"/>
        <end position="334"/>
    </location>
</feature>
<keyword evidence="4" id="KW-0645">Protease</keyword>
<dbReference type="RefSeq" id="WP_349968018.1">
    <property type="nucleotide sequence ID" value="NZ_CP157942.1"/>
</dbReference>
<organism evidence="9">
    <name type="scientific">Wolbachia endosymbiont of Armadillidium arcangelii</name>
    <dbReference type="NCBI Taxonomy" id="3158571"/>
    <lineage>
        <taxon>Bacteria</taxon>
        <taxon>Pseudomonadati</taxon>
        <taxon>Pseudomonadota</taxon>
        <taxon>Alphaproteobacteria</taxon>
        <taxon>Rickettsiales</taxon>
        <taxon>Anaplasmataceae</taxon>
        <taxon>Wolbachieae</taxon>
        <taxon>Wolbachia</taxon>
    </lineage>
</organism>
<dbReference type="AlphaFoldDB" id="A0AAU7Q347"/>
<keyword evidence="7" id="KW-0472">Membrane</keyword>
<evidence type="ECO:0000256" key="5">
    <source>
        <dbReference type="RuleBase" id="RU003651"/>
    </source>
</evidence>
<keyword evidence="5" id="KW-0067">ATP-binding</keyword>
<dbReference type="GO" id="GO:0006515">
    <property type="term" value="P:protein quality control for misfolded or incompletely synthesized proteins"/>
    <property type="evidence" value="ECO:0007669"/>
    <property type="project" value="TreeGrafter"/>
</dbReference>
<dbReference type="SMART" id="SM00382">
    <property type="entry name" value="AAA"/>
    <property type="match status" value="1"/>
</dbReference>
<dbReference type="FunFam" id="3.40.50.300:FF:002568">
    <property type="entry name" value="Cell division protein (FtsH)"/>
    <property type="match status" value="1"/>
</dbReference>
<reference evidence="9" key="1">
    <citation type="submission" date="2024-06" db="EMBL/GenBank/DDBJ databases">
        <authorList>
            <person name="Dussert Y."/>
            <person name="Peccoud J."/>
            <person name="Pigeault R."/>
        </authorList>
    </citation>
    <scope>NUCLEOTIDE SEQUENCE</scope>
    <source>
        <strain evidence="9">WArc</strain>
    </source>
</reference>
<feature type="transmembrane region" description="Helical" evidence="7">
    <location>
        <begin position="20"/>
        <end position="46"/>
    </location>
</feature>
<dbReference type="GO" id="GO:0005524">
    <property type="term" value="F:ATP binding"/>
    <property type="evidence" value="ECO:0007669"/>
    <property type="project" value="UniProtKB-KW"/>
</dbReference>
<dbReference type="Pfam" id="PF17862">
    <property type="entry name" value="AAA_lid_3"/>
    <property type="match status" value="1"/>
</dbReference>
<keyword evidence="7" id="KW-0812">Transmembrane</keyword>
<name>A0AAU7Q347_9RICK</name>
<gene>
    <name evidence="9" type="ORF">ABLO99_01875</name>
</gene>
<dbReference type="SUPFAM" id="SSF52540">
    <property type="entry name" value="P-loop containing nucleoside triphosphate hydrolases"/>
    <property type="match status" value="1"/>
</dbReference>
<keyword evidence="3" id="KW-0862">Zinc</keyword>
<dbReference type="Pfam" id="PF00004">
    <property type="entry name" value="AAA"/>
    <property type="match status" value="1"/>
</dbReference>
<comment type="cofactor">
    <cofactor evidence="1">
        <name>Zn(2+)</name>
        <dbReference type="ChEBI" id="CHEBI:29105"/>
    </cofactor>
</comment>
<keyword evidence="7" id="KW-1133">Transmembrane helix</keyword>
<feature type="domain" description="AAA+ ATPase" evidence="8">
    <location>
        <begin position="99"/>
        <end position="242"/>
    </location>
</feature>
<dbReference type="GO" id="GO:0008237">
    <property type="term" value="F:metallopeptidase activity"/>
    <property type="evidence" value="ECO:0007669"/>
    <property type="project" value="UniProtKB-KW"/>
</dbReference>
<evidence type="ECO:0000313" key="9">
    <source>
        <dbReference type="EMBL" id="XBS67444.1"/>
    </source>
</evidence>
<dbReference type="InterPro" id="IPR027417">
    <property type="entry name" value="P-loop_NTPase"/>
</dbReference>
<dbReference type="GO" id="GO:0046872">
    <property type="term" value="F:metal ion binding"/>
    <property type="evidence" value="ECO:0007669"/>
    <property type="project" value="UniProtKB-KW"/>
</dbReference>
<evidence type="ECO:0000256" key="4">
    <source>
        <dbReference type="ARBA" id="ARBA00023049"/>
    </source>
</evidence>
<proteinExistence type="inferred from homology"/>
<keyword evidence="6" id="KW-0175">Coiled coil</keyword>
<dbReference type="InterPro" id="IPR041569">
    <property type="entry name" value="AAA_lid_3"/>
</dbReference>
<evidence type="ECO:0000256" key="3">
    <source>
        <dbReference type="ARBA" id="ARBA00022833"/>
    </source>
</evidence>
<dbReference type="Gene3D" id="3.40.50.300">
    <property type="entry name" value="P-loop containing nucleotide triphosphate hydrolases"/>
    <property type="match status" value="1"/>
</dbReference>